<dbReference type="Proteomes" id="UP000009046">
    <property type="component" value="Unassembled WGS sequence"/>
</dbReference>
<accession>E0VHN3</accession>
<dbReference type="STRING" id="121224.E0VHN3"/>
<dbReference type="EMBL" id="AAZO01002456">
    <property type="status" value="NOT_ANNOTATED_CDS"/>
    <property type="molecule type" value="Genomic_DNA"/>
</dbReference>
<dbReference type="EMBL" id="AAZO01002455">
    <property type="status" value="NOT_ANNOTATED_CDS"/>
    <property type="molecule type" value="Genomic_DNA"/>
</dbReference>
<keyword evidence="3" id="KW-1185">Reference proteome</keyword>
<dbReference type="RefSeq" id="XP_002425657.1">
    <property type="nucleotide sequence ID" value="XM_002425612.1"/>
</dbReference>
<dbReference type="GO" id="GO:0005615">
    <property type="term" value="C:extracellular space"/>
    <property type="evidence" value="ECO:0007669"/>
    <property type="project" value="TreeGrafter"/>
</dbReference>
<reference evidence="1" key="1">
    <citation type="submission" date="2007-04" db="EMBL/GenBank/DDBJ databases">
        <title>Annotation of Pediculus humanus corporis strain USDA.</title>
        <authorList>
            <person name="Kirkness E."/>
            <person name="Hannick L."/>
            <person name="Hass B."/>
            <person name="Bruggner R."/>
            <person name="Lawson D."/>
            <person name="Bidwell S."/>
            <person name="Joardar V."/>
            <person name="Caler E."/>
            <person name="Walenz B."/>
            <person name="Inman J."/>
            <person name="Schobel S."/>
            <person name="Galinsky K."/>
            <person name="Amedeo P."/>
            <person name="Strausberg R."/>
        </authorList>
    </citation>
    <scope>NUCLEOTIDE SEQUENCE</scope>
    <source>
        <strain evidence="1">USDA</strain>
    </source>
</reference>
<dbReference type="InterPro" id="IPR051588">
    <property type="entry name" value="Cobalamin_Transport"/>
</dbReference>
<dbReference type="HOGENOM" id="CLU_032349_0_0_1"/>
<reference evidence="1" key="2">
    <citation type="submission" date="2007-04" db="EMBL/GenBank/DDBJ databases">
        <title>The genome of the human body louse.</title>
        <authorList>
            <consortium name="The Human Body Louse Genome Consortium"/>
            <person name="Kirkness E."/>
            <person name="Walenz B."/>
            <person name="Hass B."/>
            <person name="Bruggner R."/>
            <person name="Strausberg R."/>
        </authorList>
    </citation>
    <scope>NUCLEOTIDE SEQUENCE</scope>
    <source>
        <strain evidence="1">USDA</strain>
    </source>
</reference>
<name>E0VHN3_PEDHC</name>
<reference evidence="2" key="3">
    <citation type="submission" date="2020-05" db="UniProtKB">
        <authorList>
            <consortium name="EnsemblMetazoa"/>
        </authorList>
    </citation>
    <scope>IDENTIFICATION</scope>
    <source>
        <strain evidence="2">USDA</strain>
    </source>
</reference>
<dbReference type="SUPFAM" id="SSF48239">
    <property type="entry name" value="Terpenoid cyclases/Protein prenyltransferases"/>
    <property type="match status" value="1"/>
</dbReference>
<dbReference type="PANTHER" id="PTHR10559:SF18">
    <property type="entry name" value="TRANSCOBALAMIN II"/>
    <property type="match status" value="1"/>
</dbReference>
<dbReference type="Gene3D" id="2.170.130.30">
    <property type="match status" value="1"/>
</dbReference>
<evidence type="ECO:0000313" key="3">
    <source>
        <dbReference type="Proteomes" id="UP000009046"/>
    </source>
</evidence>
<dbReference type="EnsemblMetazoa" id="PHUM213460-RA">
    <property type="protein sequence ID" value="PHUM213460-PA"/>
    <property type="gene ID" value="PHUM213460"/>
</dbReference>
<proteinExistence type="predicted"/>
<organism>
    <name type="scientific">Pediculus humanus subsp. corporis</name>
    <name type="common">Body louse</name>
    <dbReference type="NCBI Taxonomy" id="121224"/>
    <lineage>
        <taxon>Eukaryota</taxon>
        <taxon>Metazoa</taxon>
        <taxon>Ecdysozoa</taxon>
        <taxon>Arthropoda</taxon>
        <taxon>Hexapoda</taxon>
        <taxon>Insecta</taxon>
        <taxon>Pterygota</taxon>
        <taxon>Neoptera</taxon>
        <taxon>Paraneoptera</taxon>
        <taxon>Psocodea</taxon>
        <taxon>Troctomorpha</taxon>
        <taxon>Phthiraptera</taxon>
        <taxon>Anoplura</taxon>
        <taxon>Pediculidae</taxon>
        <taxon>Pediculus</taxon>
    </lineage>
</organism>
<dbReference type="InterPro" id="IPR008930">
    <property type="entry name" value="Terpenoid_cyclase/PrenylTrfase"/>
</dbReference>
<dbReference type="GeneID" id="8237462"/>
<dbReference type="OrthoDB" id="8193431at2759"/>
<evidence type="ECO:0000313" key="2">
    <source>
        <dbReference type="EnsemblMetazoa" id="PHUM213460-PA"/>
    </source>
</evidence>
<dbReference type="OMA" id="QFSASEW"/>
<dbReference type="VEuPathDB" id="VectorBase:PHUM213460"/>
<dbReference type="FunCoup" id="E0VHN3">
    <property type="interactions" value="65"/>
</dbReference>
<sequence>MDIEILLLLIRRHESSPSPKDLALYSIALNSLCRDPRQFYGLDLISNINHQETLIDLEFAVSSLAVCTSGTHVRKRQIRRLLDITEQNKQTSVDHRNRNLHHYLVYPTKKLGKLQKENGSFGDLKSSAFAIQALQSTDPGARHWNKTSAINYVKMQQNDDGSFGDDDIVYTTIMVLLALGPQGLVSIKDINCQNEKTKNWSSNPLTLYSSSMPNKMTDNLNYNNNNNNNNVNKTQNLQLETKVTNLTNLNKIEINPDDIVTVSYTLWVGSNVTEIYNINITTENNDTFYNVMQMAAQKDNHFSFQSTEWPNGHYVHTLAGYKEEPMSYHYWLLYKLPMPPDLTLPPPNQFVAPVGVDELLYLLTQVDVTFMY</sequence>
<protein>
    <submittedName>
        <fullName evidence="1 2">Uncharacterized protein</fullName>
    </submittedName>
</protein>
<dbReference type="GO" id="GO:0015889">
    <property type="term" value="P:cobalamin transport"/>
    <property type="evidence" value="ECO:0007669"/>
    <property type="project" value="TreeGrafter"/>
</dbReference>
<dbReference type="eggNOG" id="ENOG502QQHG">
    <property type="taxonomic scope" value="Eukaryota"/>
</dbReference>
<dbReference type="CTD" id="8237462"/>
<dbReference type="AlphaFoldDB" id="E0VHN3"/>
<evidence type="ECO:0000313" key="1">
    <source>
        <dbReference type="EMBL" id="EEB12919.1"/>
    </source>
</evidence>
<dbReference type="PANTHER" id="PTHR10559">
    <property type="entry name" value="TRANSCOBALAMIN-1/GASTRIC INTRINSIC FACTOR"/>
    <property type="match status" value="1"/>
</dbReference>
<dbReference type="InParanoid" id="E0VHN3"/>
<dbReference type="GO" id="GO:0031419">
    <property type="term" value="F:cobalamin binding"/>
    <property type="evidence" value="ECO:0007669"/>
    <property type="project" value="TreeGrafter"/>
</dbReference>
<dbReference type="EMBL" id="DS235171">
    <property type="protein sequence ID" value="EEB12919.1"/>
    <property type="molecule type" value="Genomic_DNA"/>
</dbReference>
<dbReference type="Gene3D" id="1.50.10.20">
    <property type="match status" value="1"/>
</dbReference>
<dbReference type="KEGG" id="phu:Phum_PHUM213460"/>
<gene>
    <name evidence="2" type="primary">8237462</name>
    <name evidence="1" type="ORF">Phum_PHUM213460</name>
</gene>